<dbReference type="PANTHER" id="PTHR43441">
    <property type="entry name" value="RIBOSOMAL-PROTEIN-SERINE ACETYLTRANSFERASE"/>
    <property type="match status" value="1"/>
</dbReference>
<dbReference type="Pfam" id="PF13302">
    <property type="entry name" value="Acetyltransf_3"/>
    <property type="match status" value="1"/>
</dbReference>
<organism evidence="2 3">
    <name type="scientific">Maricaulis salignorans</name>
    <dbReference type="NCBI Taxonomy" id="144026"/>
    <lineage>
        <taxon>Bacteria</taxon>
        <taxon>Pseudomonadati</taxon>
        <taxon>Pseudomonadota</taxon>
        <taxon>Alphaproteobacteria</taxon>
        <taxon>Maricaulales</taxon>
        <taxon>Maricaulaceae</taxon>
        <taxon>Maricaulis</taxon>
    </lineage>
</organism>
<dbReference type="Proteomes" id="UP000199759">
    <property type="component" value="Unassembled WGS sequence"/>
</dbReference>
<dbReference type="PROSITE" id="PS51186">
    <property type="entry name" value="GNAT"/>
    <property type="match status" value="1"/>
</dbReference>
<dbReference type="GO" id="GO:0008999">
    <property type="term" value="F:protein-N-terminal-alanine acetyltransferase activity"/>
    <property type="evidence" value="ECO:0007669"/>
    <property type="project" value="TreeGrafter"/>
</dbReference>
<dbReference type="EMBL" id="FNHG01000001">
    <property type="protein sequence ID" value="SDL62329.1"/>
    <property type="molecule type" value="Genomic_DNA"/>
</dbReference>
<keyword evidence="2" id="KW-0808">Transferase</keyword>
<name>A0A1G9LK25_9PROT</name>
<dbReference type="AlphaFoldDB" id="A0A1G9LK25"/>
<dbReference type="InterPro" id="IPR051908">
    <property type="entry name" value="Ribosomal_N-acetyltransferase"/>
</dbReference>
<dbReference type="STRING" id="144026.SAMN04488568_10190"/>
<protein>
    <submittedName>
        <fullName evidence="2">Protein N-acetyltransferase, RimJ/RimL family</fullName>
    </submittedName>
</protein>
<dbReference type="GO" id="GO:1990189">
    <property type="term" value="F:protein N-terminal-serine acetyltransferase activity"/>
    <property type="evidence" value="ECO:0007669"/>
    <property type="project" value="TreeGrafter"/>
</dbReference>
<dbReference type="GO" id="GO:0005737">
    <property type="term" value="C:cytoplasm"/>
    <property type="evidence" value="ECO:0007669"/>
    <property type="project" value="TreeGrafter"/>
</dbReference>
<dbReference type="InterPro" id="IPR000182">
    <property type="entry name" value="GNAT_dom"/>
</dbReference>
<accession>A0A1G9LK25</accession>
<feature type="domain" description="N-acetyltransferase" evidence="1">
    <location>
        <begin position="19"/>
        <end position="178"/>
    </location>
</feature>
<dbReference type="InterPro" id="IPR016181">
    <property type="entry name" value="Acyl_CoA_acyltransferase"/>
</dbReference>
<evidence type="ECO:0000313" key="2">
    <source>
        <dbReference type="EMBL" id="SDL62329.1"/>
    </source>
</evidence>
<dbReference type="Gene3D" id="3.40.630.30">
    <property type="match status" value="1"/>
</dbReference>
<dbReference type="SUPFAM" id="SSF55729">
    <property type="entry name" value="Acyl-CoA N-acyltransferases (Nat)"/>
    <property type="match status" value="1"/>
</dbReference>
<dbReference type="RefSeq" id="WP_233342227.1">
    <property type="nucleotide sequence ID" value="NZ_FNHG01000001.1"/>
</dbReference>
<keyword evidence="3" id="KW-1185">Reference proteome</keyword>
<sequence length="182" mass="20358">MSDRTEIVSQRLRLVALDRELAEMQLNDRAAFFAALGVEREPAWPPELMDAAAMSWNRDQLAAHPGDAGWYSWVYVSPIMNRLLGIGGFQGAPTAEGEVEIGYSMLVSYREQGLATEAVNALMGWAYGHEQVKRVIARTRSDRNPSHRVLEKAGFKQVSTHMDPEEGFEVTLWSHDRAQLAA</sequence>
<reference evidence="2 3" key="1">
    <citation type="submission" date="2016-10" db="EMBL/GenBank/DDBJ databases">
        <authorList>
            <person name="de Groot N.N."/>
        </authorList>
    </citation>
    <scope>NUCLEOTIDE SEQUENCE [LARGE SCALE GENOMIC DNA]</scope>
    <source>
        <strain evidence="2 3">DSM 16077</strain>
    </source>
</reference>
<gene>
    <name evidence="2" type="ORF">SAMN04488568_10190</name>
</gene>
<dbReference type="PANTHER" id="PTHR43441:SF6">
    <property type="entry name" value="N-ACETYLTRANSFERASE DOMAIN-CONTAINING PROTEIN"/>
    <property type="match status" value="1"/>
</dbReference>
<proteinExistence type="predicted"/>
<evidence type="ECO:0000259" key="1">
    <source>
        <dbReference type="PROSITE" id="PS51186"/>
    </source>
</evidence>
<evidence type="ECO:0000313" key="3">
    <source>
        <dbReference type="Proteomes" id="UP000199759"/>
    </source>
</evidence>